<organism evidence="1 2">
    <name type="scientific">Tetzosporium hominis</name>
    <dbReference type="NCBI Taxonomy" id="2020506"/>
    <lineage>
        <taxon>Bacteria</taxon>
        <taxon>Bacillati</taxon>
        <taxon>Bacillota</taxon>
        <taxon>Bacilli</taxon>
        <taxon>Bacillales</taxon>
        <taxon>Caryophanaceae</taxon>
        <taxon>Tetzosporium</taxon>
    </lineage>
</organism>
<dbReference type="EMBL" id="NOKQ01000216">
    <property type="protein sequence ID" value="OZS77993.1"/>
    <property type="molecule type" value="Genomic_DNA"/>
</dbReference>
<dbReference type="RefSeq" id="WP_094942938.1">
    <property type="nucleotide sequence ID" value="NZ_NOKQ01000216.1"/>
</dbReference>
<sequence length="311" mass="35953">MKITGKKRIRKAHNYMMHVTEGEMAYIGLTVTEEIAERLKQIGFESLNPGVSLVPSPRLGSVSKFNAIGKFIPQRDKPKETAYRQQHWEWTDWGGNSHSRTVDIPYKRYPRKAILPPWVELQLLKKDERLVLIAGSSITKGETEETAIVHRINLLLEIFKQAEIFQEDFKSFEIPKPIKLDWDILPPGEMPWEQFKSHLTPVLENMSKGKKTIIADRIETVSQYQPDFHVIGKNGYRGYIIFGFTKQNLFIFENAEYGNATYVFDGSDWDHLSQLTKAEIISGNLHKHRFIHLDGWKEQIASLFPSENQIA</sequence>
<dbReference type="Proteomes" id="UP000217065">
    <property type="component" value="Unassembled WGS sequence"/>
</dbReference>
<accession>A0A264W328</accession>
<name>A0A264W328_9BACL</name>
<reference evidence="1 2" key="1">
    <citation type="submission" date="2017-07" db="EMBL/GenBank/DDBJ databases">
        <title>Tetzosporium hominis gen.nov. sp.nov.</title>
        <authorList>
            <person name="Tetz G."/>
            <person name="Tetz V."/>
        </authorList>
    </citation>
    <scope>NUCLEOTIDE SEQUENCE [LARGE SCALE GENOMIC DNA]</scope>
    <source>
        <strain evidence="1 2">VT-49</strain>
    </source>
</reference>
<evidence type="ECO:0000313" key="1">
    <source>
        <dbReference type="EMBL" id="OZS77993.1"/>
    </source>
</evidence>
<dbReference type="OrthoDB" id="4775248at2"/>
<keyword evidence="2" id="KW-1185">Reference proteome</keyword>
<comment type="caution">
    <text evidence="1">The sequence shown here is derived from an EMBL/GenBank/DDBJ whole genome shotgun (WGS) entry which is preliminary data.</text>
</comment>
<dbReference type="AlphaFoldDB" id="A0A264W328"/>
<gene>
    <name evidence="1" type="ORF">CF394_08410</name>
</gene>
<proteinExistence type="predicted"/>
<protein>
    <submittedName>
        <fullName evidence="1">Uncharacterized protein</fullName>
    </submittedName>
</protein>
<evidence type="ECO:0000313" key="2">
    <source>
        <dbReference type="Proteomes" id="UP000217065"/>
    </source>
</evidence>